<protein>
    <submittedName>
        <fullName evidence="3">Uncharacterized protein</fullName>
    </submittedName>
</protein>
<evidence type="ECO:0000256" key="1">
    <source>
        <dbReference type="SAM" id="MobiDB-lite"/>
    </source>
</evidence>
<evidence type="ECO:0000256" key="2">
    <source>
        <dbReference type="SAM" id="SignalP"/>
    </source>
</evidence>
<dbReference type="EMBL" id="JBHTKN010000001">
    <property type="protein sequence ID" value="MFD1040775.1"/>
    <property type="molecule type" value="Genomic_DNA"/>
</dbReference>
<feature type="chain" id="PRO_5045929287" evidence="2">
    <location>
        <begin position="41"/>
        <end position="149"/>
    </location>
</feature>
<accession>A0ABW3LS13</accession>
<keyword evidence="2" id="KW-0732">Signal</keyword>
<gene>
    <name evidence="3" type="ORF">ACFQ2N_00235</name>
</gene>
<evidence type="ECO:0000313" key="4">
    <source>
        <dbReference type="Proteomes" id="UP001597033"/>
    </source>
</evidence>
<organism evidence="3 4">
    <name type="scientific">Pseudoxanthomonas kaohsiungensis</name>
    <dbReference type="NCBI Taxonomy" id="283923"/>
    <lineage>
        <taxon>Bacteria</taxon>
        <taxon>Pseudomonadati</taxon>
        <taxon>Pseudomonadota</taxon>
        <taxon>Gammaproteobacteria</taxon>
        <taxon>Lysobacterales</taxon>
        <taxon>Lysobacteraceae</taxon>
        <taxon>Pseudoxanthomonas</taxon>
    </lineage>
</organism>
<sequence>MNAVTHTHRSSPRGAWMRGALLAAALAGAATLLPAGKAQASDVQVRVLVDVADLIFRSGRPYYYDRGYYQPVVVEYDRWHRPVYYRYGPPPRPVVVYRPAPRYHYAPPPPHYRVSYDDRRHYDRDRHHHGHHGKKGRGHDRHRGRGWDD</sequence>
<proteinExistence type="predicted"/>
<keyword evidence="4" id="KW-1185">Reference proteome</keyword>
<dbReference type="Proteomes" id="UP001597033">
    <property type="component" value="Unassembled WGS sequence"/>
</dbReference>
<feature type="region of interest" description="Disordered" evidence="1">
    <location>
        <begin position="123"/>
        <end position="149"/>
    </location>
</feature>
<comment type="caution">
    <text evidence="3">The sequence shown here is derived from an EMBL/GenBank/DDBJ whole genome shotgun (WGS) entry which is preliminary data.</text>
</comment>
<name>A0ABW3LS13_9GAMM</name>
<reference evidence="4" key="1">
    <citation type="journal article" date="2019" name="Int. J. Syst. Evol. Microbiol.">
        <title>The Global Catalogue of Microorganisms (GCM) 10K type strain sequencing project: providing services to taxonomists for standard genome sequencing and annotation.</title>
        <authorList>
            <consortium name="The Broad Institute Genomics Platform"/>
            <consortium name="The Broad Institute Genome Sequencing Center for Infectious Disease"/>
            <person name="Wu L."/>
            <person name="Ma J."/>
        </authorList>
    </citation>
    <scope>NUCLEOTIDE SEQUENCE [LARGE SCALE GENOMIC DNA]</scope>
    <source>
        <strain evidence="4">CCUG 55854</strain>
    </source>
</reference>
<feature type="signal peptide" evidence="2">
    <location>
        <begin position="1"/>
        <end position="40"/>
    </location>
</feature>
<evidence type="ECO:0000313" key="3">
    <source>
        <dbReference type="EMBL" id="MFD1040775.1"/>
    </source>
</evidence>
<feature type="compositionally biased region" description="Basic residues" evidence="1">
    <location>
        <begin position="126"/>
        <end position="149"/>
    </location>
</feature>
<dbReference type="RefSeq" id="WP_162376366.1">
    <property type="nucleotide sequence ID" value="NZ_JBHTKN010000001.1"/>
</dbReference>